<dbReference type="RefSeq" id="WP_214174117.1">
    <property type="nucleotide sequence ID" value="NZ_JAHCVK010000001.1"/>
</dbReference>
<name>A0ABS5S9V4_9BACT</name>
<keyword evidence="2" id="KW-1185">Reference proteome</keyword>
<comment type="caution">
    <text evidence="1">The sequence shown here is derived from an EMBL/GenBank/DDBJ whole genome shotgun (WGS) entry which is preliminary data.</text>
</comment>
<dbReference type="Proteomes" id="UP000756860">
    <property type="component" value="Unassembled WGS sequence"/>
</dbReference>
<evidence type="ECO:0000313" key="1">
    <source>
        <dbReference type="EMBL" id="MBT0652158.1"/>
    </source>
</evidence>
<gene>
    <name evidence="1" type="ORF">KI810_03760</name>
</gene>
<proteinExistence type="predicted"/>
<evidence type="ECO:0000313" key="2">
    <source>
        <dbReference type="Proteomes" id="UP000756860"/>
    </source>
</evidence>
<accession>A0ABS5S9V4</accession>
<evidence type="ECO:0008006" key="3">
    <source>
        <dbReference type="Google" id="ProtNLM"/>
    </source>
</evidence>
<organism evidence="1 2">
    <name type="scientific">Geomobilimonas luticola</name>
    <dbReference type="NCBI Taxonomy" id="1114878"/>
    <lineage>
        <taxon>Bacteria</taxon>
        <taxon>Pseudomonadati</taxon>
        <taxon>Thermodesulfobacteriota</taxon>
        <taxon>Desulfuromonadia</taxon>
        <taxon>Geobacterales</taxon>
        <taxon>Geobacteraceae</taxon>
        <taxon>Geomobilimonas</taxon>
    </lineage>
</organism>
<sequence length="163" mass="18161">MGKLMAVAVLVGIACFAGTVRELPAASADSGVEAEVKRDMEFALDLWRDGRYDDLYEQVVPGGKQSKETFVRKMQLATRRPACCWEKVQEVRVTVKSETSATVRAKLGFEEGVGTEYLTRTFKVVKQGDTWRLAQADVVSLAAVSKKKRYVTKRRSDHGENGR</sequence>
<protein>
    <recommendedName>
        <fullName evidence="3">DUF4440 domain-containing protein</fullName>
    </recommendedName>
</protein>
<dbReference type="EMBL" id="JAHCVK010000001">
    <property type="protein sequence ID" value="MBT0652158.1"/>
    <property type="molecule type" value="Genomic_DNA"/>
</dbReference>
<reference evidence="1 2" key="1">
    <citation type="submission" date="2021-05" db="EMBL/GenBank/DDBJ databases">
        <title>The draft genome of Geobacter luticola JCM 17780.</title>
        <authorList>
            <person name="Xu Z."/>
            <person name="Masuda Y."/>
            <person name="Itoh H."/>
            <person name="Senoo K."/>
        </authorList>
    </citation>
    <scope>NUCLEOTIDE SEQUENCE [LARGE SCALE GENOMIC DNA]</scope>
    <source>
        <strain evidence="1 2">JCM 17780</strain>
    </source>
</reference>
<dbReference type="PROSITE" id="PS51257">
    <property type="entry name" value="PROKAR_LIPOPROTEIN"/>
    <property type="match status" value="1"/>
</dbReference>